<dbReference type="InterPro" id="IPR002350">
    <property type="entry name" value="Kazal_dom"/>
</dbReference>
<keyword evidence="3" id="KW-1185">Reference proteome</keyword>
<gene>
    <name evidence="2" type="ORF">F3N42_11300</name>
</gene>
<dbReference type="EMBL" id="VYXP01000006">
    <property type="protein sequence ID" value="KAA9131069.1"/>
    <property type="molecule type" value="Genomic_DNA"/>
</dbReference>
<evidence type="ECO:0000259" key="1">
    <source>
        <dbReference type="PROSITE" id="PS51465"/>
    </source>
</evidence>
<dbReference type="AlphaFoldDB" id="A0A5N0TCQ7"/>
<accession>A0A5N0TCQ7</accession>
<name>A0A5N0TCQ7_9GAMM</name>
<dbReference type="Gene3D" id="3.30.60.30">
    <property type="match status" value="1"/>
</dbReference>
<evidence type="ECO:0000313" key="3">
    <source>
        <dbReference type="Proteomes" id="UP000325372"/>
    </source>
</evidence>
<proteinExistence type="predicted"/>
<evidence type="ECO:0000313" key="2">
    <source>
        <dbReference type="EMBL" id="KAA9131069.1"/>
    </source>
</evidence>
<dbReference type="Proteomes" id="UP000325372">
    <property type="component" value="Unassembled WGS sequence"/>
</dbReference>
<dbReference type="SUPFAM" id="SSF100895">
    <property type="entry name" value="Kazal-type serine protease inhibitors"/>
    <property type="match status" value="1"/>
</dbReference>
<organism evidence="2 3">
    <name type="scientific">Marinihelvus fidelis</name>
    <dbReference type="NCBI Taxonomy" id="2613842"/>
    <lineage>
        <taxon>Bacteria</taxon>
        <taxon>Pseudomonadati</taxon>
        <taxon>Pseudomonadota</taxon>
        <taxon>Gammaproteobacteria</taxon>
        <taxon>Chromatiales</taxon>
        <taxon>Wenzhouxiangellaceae</taxon>
        <taxon>Marinihelvus</taxon>
    </lineage>
</organism>
<dbReference type="Pfam" id="PF00050">
    <property type="entry name" value="Kazal_1"/>
    <property type="match status" value="1"/>
</dbReference>
<dbReference type="InterPro" id="IPR036058">
    <property type="entry name" value="Kazal_dom_sf"/>
</dbReference>
<sequence length="83" mass="8277">MCAWLAACAGQDDDNEATGKAAATAPETVAEDCVLDPPGEPVMCTQQYDPVCGCDGKTYGNACMARGAGVPSFTPGACGSGLD</sequence>
<reference evidence="2 3" key="1">
    <citation type="submission" date="2019-09" db="EMBL/GenBank/DDBJ databases">
        <title>Wenzhouxiangella sp. Genome sequencing and assembly.</title>
        <authorList>
            <person name="Zhang R."/>
        </authorList>
    </citation>
    <scope>NUCLEOTIDE SEQUENCE [LARGE SCALE GENOMIC DNA]</scope>
    <source>
        <strain evidence="2 3">W260</strain>
    </source>
</reference>
<comment type="caution">
    <text evidence="2">The sequence shown here is derived from an EMBL/GenBank/DDBJ whole genome shotgun (WGS) entry which is preliminary data.</text>
</comment>
<dbReference type="CDD" id="cd00104">
    <property type="entry name" value="KAZAL_FS"/>
    <property type="match status" value="1"/>
</dbReference>
<protein>
    <recommendedName>
        <fullName evidence="1">Kazal-like domain-containing protein</fullName>
    </recommendedName>
</protein>
<feature type="domain" description="Kazal-like" evidence="1">
    <location>
        <begin position="27"/>
        <end position="80"/>
    </location>
</feature>
<dbReference type="PROSITE" id="PS51465">
    <property type="entry name" value="KAZAL_2"/>
    <property type="match status" value="1"/>
</dbReference>